<keyword evidence="1 8" id="KW-0240">DNA-directed RNA polymerase</keyword>
<keyword evidence="3 8" id="KW-0808">Transferase</keyword>
<protein>
    <recommendedName>
        <fullName evidence="8">DNA-directed RNA polymerase subunit Rpo1C</fullName>
        <ecNumber evidence="8">2.7.7.6</ecNumber>
    </recommendedName>
    <alternativeName>
        <fullName evidence="8">DNA-directed RNA polymerase subunit A''</fullName>
    </alternativeName>
</protein>
<dbReference type="InterPro" id="IPR007081">
    <property type="entry name" value="RNA_pol_Rpb1_5"/>
</dbReference>
<evidence type="ECO:0000313" key="11">
    <source>
        <dbReference type="EMBL" id="GGT86881.1"/>
    </source>
</evidence>
<reference evidence="12" key="2">
    <citation type="submission" date="2018-04" db="EMBL/GenBank/DDBJ databases">
        <title>Complete genome sequence of Sulfodiicoccus acidiphilus strain HS-1.</title>
        <authorList>
            <person name="Sakai H.D."/>
            <person name="Kurosawa N."/>
        </authorList>
    </citation>
    <scope>NUCLEOTIDE SEQUENCE [LARGE SCALE GENOMIC DNA]</scope>
    <source>
        <strain evidence="12">HS-1</strain>
    </source>
</reference>
<dbReference type="EMBL" id="BMQS01000001">
    <property type="protein sequence ID" value="GGT86881.1"/>
    <property type="molecule type" value="Genomic_DNA"/>
</dbReference>
<dbReference type="GO" id="GO:0003677">
    <property type="term" value="F:DNA binding"/>
    <property type="evidence" value="ECO:0007669"/>
    <property type="project" value="UniProtKB-UniRule"/>
</dbReference>
<keyword evidence="2 8" id="KW-0963">Cytoplasm</keyword>
<evidence type="ECO:0000259" key="9">
    <source>
        <dbReference type="Pfam" id="PF04998"/>
    </source>
</evidence>
<feature type="domain" description="RNA polymerase Rpb1" evidence="9">
    <location>
        <begin position="47"/>
        <end position="337"/>
    </location>
</feature>
<name>A0A348B0E5_9CREN</name>
<dbReference type="SUPFAM" id="SSF64484">
    <property type="entry name" value="beta and beta-prime subunits of DNA dependent RNA-polymerase"/>
    <property type="match status" value="1"/>
</dbReference>
<dbReference type="NCBIfam" id="TIGR02389">
    <property type="entry name" value="RNA_pol_rpoA2"/>
    <property type="match status" value="1"/>
</dbReference>
<dbReference type="OrthoDB" id="372142at2157"/>
<keyword evidence="4 8" id="KW-0548">Nucleotidyltransferase</keyword>
<reference evidence="11" key="1">
    <citation type="journal article" date="2014" name="Int. J. Syst. Evol. Microbiol.">
        <title>Complete genome sequence of Corynebacterium casei LMG S-19264T (=DSM 44701T), isolated from a smear-ripened cheese.</title>
        <authorList>
            <consortium name="US DOE Joint Genome Institute (JGI-PGF)"/>
            <person name="Walter F."/>
            <person name="Albersmeier A."/>
            <person name="Kalinowski J."/>
            <person name="Ruckert C."/>
        </authorList>
    </citation>
    <scope>NUCLEOTIDE SEQUENCE</scope>
    <source>
        <strain evidence="11">JCM 31740</strain>
    </source>
</reference>
<dbReference type="HAMAP" id="MF_00411">
    <property type="entry name" value="RNApol_arch_Rpo1C"/>
    <property type="match status" value="1"/>
</dbReference>
<evidence type="ECO:0000256" key="5">
    <source>
        <dbReference type="ARBA" id="ARBA00023125"/>
    </source>
</evidence>
<comment type="subcellular location">
    <subcellularLocation>
        <location evidence="8">Cytoplasm</location>
    </subcellularLocation>
</comment>
<dbReference type="GO" id="GO:0006351">
    <property type="term" value="P:DNA-templated transcription"/>
    <property type="evidence" value="ECO:0007669"/>
    <property type="project" value="UniProtKB-UniRule"/>
</dbReference>
<keyword evidence="6 8" id="KW-0804">Transcription</keyword>
<evidence type="ECO:0000256" key="3">
    <source>
        <dbReference type="ARBA" id="ARBA00022679"/>
    </source>
</evidence>
<accession>A0A348B0E5</accession>
<evidence type="ECO:0000256" key="7">
    <source>
        <dbReference type="ARBA" id="ARBA00048552"/>
    </source>
</evidence>
<gene>
    <name evidence="8" type="primary">rpo1C</name>
    <name evidence="8" type="synonym">rpoA2</name>
    <name evidence="11" type="ORF">GCM10007116_01100</name>
    <name evidence="10" type="ORF">HS1genome_0036</name>
</gene>
<dbReference type="CDD" id="cd06528">
    <property type="entry name" value="RNAP_A"/>
    <property type="match status" value="1"/>
</dbReference>
<dbReference type="PANTHER" id="PTHR19376">
    <property type="entry name" value="DNA-DIRECTED RNA POLYMERASE"/>
    <property type="match status" value="1"/>
</dbReference>
<sequence length="390" mass="43424">MLTEEAARRLEERLTELGQLLSPKIIEDIKKTITSYPVEITEEEVDQIVDILAKDYVSSLVEAGEPVGVVSAQSIGEPGTQMTLRTFHYAGVRELNVTLGLPRLIEIVDARKVPSTPMMTIYLTDEYKDNREKALEVARKIEYTKVENVIASTSMDISSMSIVFKLDPELMRDKGVTMDDVKKVISRLKIGQYTVDEADENTLVLNFTELENVSSLFKVREKVLSSKLKGVKGIKRAIVQKRGSEYVIITDGSNLEGVIGVKGVDVTRVETNNIHEVEQMFGVEAARELIVREIKRVLDEQGLDVDIRHIILVSDIMSRTGVIRQIGRHGISGEKLSVLARASFEVTVKHLLEAAAKGEMEEFKGVMENIIIGQPIAVGTGMVELSMKLR</sequence>
<evidence type="ECO:0000256" key="1">
    <source>
        <dbReference type="ARBA" id="ARBA00022478"/>
    </source>
</evidence>
<keyword evidence="12" id="KW-1185">Reference proteome</keyword>
<evidence type="ECO:0000313" key="12">
    <source>
        <dbReference type="Proteomes" id="UP000276741"/>
    </source>
</evidence>
<dbReference type="AlphaFoldDB" id="A0A348B0E5"/>
<dbReference type="GO" id="GO:0000428">
    <property type="term" value="C:DNA-directed RNA polymerase complex"/>
    <property type="evidence" value="ECO:0007669"/>
    <property type="project" value="UniProtKB-KW"/>
</dbReference>
<reference evidence="11" key="4">
    <citation type="submission" date="2020-09" db="EMBL/GenBank/DDBJ databases">
        <authorList>
            <person name="Sun Q."/>
            <person name="Ohkuma M."/>
        </authorList>
    </citation>
    <scope>NUCLEOTIDE SEQUENCE</scope>
    <source>
        <strain evidence="11">JCM 31740</strain>
    </source>
</reference>
<evidence type="ECO:0000313" key="10">
    <source>
        <dbReference type="EMBL" id="BBD71647.1"/>
    </source>
</evidence>
<dbReference type="GO" id="GO:0005737">
    <property type="term" value="C:cytoplasm"/>
    <property type="evidence" value="ECO:0007669"/>
    <property type="project" value="UniProtKB-SubCell"/>
</dbReference>
<evidence type="ECO:0000256" key="8">
    <source>
        <dbReference type="HAMAP-Rule" id="MF_00411"/>
    </source>
</evidence>
<dbReference type="Gene3D" id="1.10.150.390">
    <property type="match status" value="1"/>
</dbReference>
<keyword evidence="5 8" id="KW-0238">DNA-binding</keyword>
<dbReference type="InterPro" id="IPR012757">
    <property type="entry name" value="RPO1C"/>
</dbReference>
<evidence type="ECO:0000256" key="4">
    <source>
        <dbReference type="ARBA" id="ARBA00022695"/>
    </source>
</evidence>
<dbReference type="PANTHER" id="PTHR19376:SF32">
    <property type="entry name" value="DNA-DIRECTED RNA POLYMERASE III SUBUNIT RPC1"/>
    <property type="match status" value="1"/>
</dbReference>
<reference evidence="10" key="3">
    <citation type="journal article" date="2019" name="BMC Res. Notes">
        <title>Complete genome sequence of the Sulfodiicoccus acidiphilus strain HS-1T, the first crenarchaeon that lacks polB3, isolated from an acidic hot spring in Ohwaku-dani, Hakone, Japan.</title>
        <authorList>
            <person name="Sakai H.D."/>
            <person name="Kurosawa N."/>
        </authorList>
    </citation>
    <scope>NUCLEOTIDE SEQUENCE</scope>
    <source>
        <strain evidence="10">HS-1</strain>
    </source>
</reference>
<comment type="similarity">
    <text evidence="8">Belongs to the RNA polymerase beta' chain family.</text>
</comment>
<dbReference type="GO" id="GO:0003899">
    <property type="term" value="F:DNA-directed RNA polymerase activity"/>
    <property type="evidence" value="ECO:0007669"/>
    <property type="project" value="UniProtKB-UniRule"/>
</dbReference>
<comment type="function">
    <text evidence="8">DNA-dependent RNA polymerase (RNAP) catalyzes the transcription of DNA into RNA using the four ribonucleoside triphosphates as substrates. Forms part of the jaw domain.</text>
</comment>
<proteinExistence type="inferred from homology"/>
<evidence type="ECO:0000256" key="6">
    <source>
        <dbReference type="ARBA" id="ARBA00023163"/>
    </source>
</evidence>
<comment type="catalytic activity">
    <reaction evidence="7 8">
        <text>RNA(n) + a ribonucleoside 5'-triphosphate = RNA(n+1) + diphosphate</text>
        <dbReference type="Rhea" id="RHEA:21248"/>
        <dbReference type="Rhea" id="RHEA-COMP:14527"/>
        <dbReference type="Rhea" id="RHEA-COMP:17342"/>
        <dbReference type="ChEBI" id="CHEBI:33019"/>
        <dbReference type="ChEBI" id="CHEBI:61557"/>
        <dbReference type="ChEBI" id="CHEBI:140395"/>
        <dbReference type="EC" id="2.7.7.6"/>
    </reaction>
</comment>
<dbReference type="Proteomes" id="UP000616143">
    <property type="component" value="Unassembled WGS sequence"/>
</dbReference>
<comment type="subunit">
    <text evidence="8">Part of the RNA polymerase complex.</text>
</comment>
<dbReference type="InterPro" id="IPR045867">
    <property type="entry name" value="DNA-dir_RpoC_beta_prime"/>
</dbReference>
<dbReference type="Proteomes" id="UP000276741">
    <property type="component" value="Chromosome"/>
</dbReference>
<evidence type="ECO:0000256" key="2">
    <source>
        <dbReference type="ARBA" id="ARBA00022490"/>
    </source>
</evidence>
<dbReference type="Pfam" id="PF04998">
    <property type="entry name" value="RNA_pol_Rpb1_5"/>
    <property type="match status" value="1"/>
</dbReference>
<dbReference type="EMBL" id="AP018553">
    <property type="protein sequence ID" value="BBD71647.1"/>
    <property type="molecule type" value="Genomic_DNA"/>
</dbReference>
<dbReference type="KEGG" id="sacd:HS1genome_0036"/>
<organism evidence="10 12">
    <name type="scientific">Sulfodiicoccus acidiphilus</name>
    <dbReference type="NCBI Taxonomy" id="1670455"/>
    <lineage>
        <taxon>Archaea</taxon>
        <taxon>Thermoproteota</taxon>
        <taxon>Thermoprotei</taxon>
        <taxon>Sulfolobales</taxon>
        <taxon>Sulfolobaceae</taxon>
        <taxon>Sulfodiicoccus</taxon>
    </lineage>
</organism>
<dbReference type="EC" id="2.7.7.6" evidence="8"/>